<reference evidence="4" key="1">
    <citation type="submission" date="2012-12" db="EMBL/GenBank/DDBJ databases">
        <authorList>
            <person name="Hellsten U."/>
            <person name="Grimwood J."/>
            <person name="Chapman J.A."/>
            <person name="Shapiro H."/>
            <person name="Aerts A."/>
            <person name="Otillar R.P."/>
            <person name="Terry A.Y."/>
            <person name="Boore J.L."/>
            <person name="Simakov O."/>
            <person name="Marletaz F."/>
            <person name="Cho S.-J."/>
            <person name="Edsinger-Gonzales E."/>
            <person name="Havlak P."/>
            <person name="Kuo D.-H."/>
            <person name="Larsson T."/>
            <person name="Lv J."/>
            <person name="Arendt D."/>
            <person name="Savage R."/>
            <person name="Osoegawa K."/>
            <person name="de Jong P."/>
            <person name="Lindberg D.R."/>
            <person name="Seaver E.C."/>
            <person name="Weisblat D.A."/>
            <person name="Putnam N.H."/>
            <person name="Grigoriev I.V."/>
            <person name="Rokhsar D.S."/>
        </authorList>
    </citation>
    <scope>NUCLEOTIDE SEQUENCE</scope>
    <source>
        <strain evidence="4">I ESC-2004</strain>
    </source>
</reference>
<feature type="domain" description="SGNH hydrolase-type esterase" evidence="1">
    <location>
        <begin position="11"/>
        <end position="197"/>
    </location>
</feature>
<dbReference type="Proteomes" id="UP000014760">
    <property type="component" value="Unassembled WGS sequence"/>
</dbReference>
<evidence type="ECO:0000259" key="1">
    <source>
        <dbReference type="Pfam" id="PF13472"/>
    </source>
</evidence>
<dbReference type="Gene3D" id="3.40.50.1110">
    <property type="entry name" value="SGNH hydrolase"/>
    <property type="match status" value="1"/>
</dbReference>
<name>R7V870_CAPTE</name>
<protein>
    <recommendedName>
        <fullName evidence="1">SGNH hydrolase-type esterase domain-containing protein</fullName>
    </recommendedName>
</protein>
<dbReference type="EnsemblMetazoa" id="CapteT221031">
    <property type="protein sequence ID" value="CapteP221031"/>
    <property type="gene ID" value="CapteG221031"/>
</dbReference>
<dbReference type="EMBL" id="AMQN01004649">
    <property type="status" value="NOT_ANNOTATED_CDS"/>
    <property type="molecule type" value="Genomic_DNA"/>
</dbReference>
<dbReference type="OMA" id="VIWPKVI"/>
<dbReference type="SUPFAM" id="SSF52266">
    <property type="entry name" value="SGNH hydrolase"/>
    <property type="match status" value="1"/>
</dbReference>
<accession>R7V870</accession>
<dbReference type="Pfam" id="PF13472">
    <property type="entry name" value="Lipase_GDSL_2"/>
    <property type="match status" value="1"/>
</dbReference>
<reference evidence="2 4" key="2">
    <citation type="journal article" date="2013" name="Nature">
        <title>Insights into bilaterian evolution from three spiralian genomes.</title>
        <authorList>
            <person name="Simakov O."/>
            <person name="Marletaz F."/>
            <person name="Cho S.J."/>
            <person name="Edsinger-Gonzales E."/>
            <person name="Havlak P."/>
            <person name="Hellsten U."/>
            <person name="Kuo D.H."/>
            <person name="Larsson T."/>
            <person name="Lv J."/>
            <person name="Arendt D."/>
            <person name="Savage R."/>
            <person name="Osoegawa K."/>
            <person name="de Jong P."/>
            <person name="Grimwood J."/>
            <person name="Chapman J.A."/>
            <person name="Shapiro H."/>
            <person name="Aerts A."/>
            <person name="Otillar R.P."/>
            <person name="Terry A.Y."/>
            <person name="Boore J.L."/>
            <person name="Grigoriev I.V."/>
            <person name="Lindberg D.R."/>
            <person name="Seaver E.C."/>
            <person name="Weisblat D.A."/>
            <person name="Putnam N.H."/>
            <person name="Rokhsar D.S."/>
        </authorList>
    </citation>
    <scope>NUCLEOTIDE SEQUENCE</scope>
    <source>
        <strain evidence="2 4">I ESC-2004</strain>
    </source>
</reference>
<dbReference type="PANTHER" id="PTHR14209:SF19">
    <property type="entry name" value="ISOAMYL ACETATE-HYDROLYZING ESTERASE 1 HOMOLOG"/>
    <property type="match status" value="1"/>
</dbReference>
<dbReference type="CDD" id="cd01838">
    <property type="entry name" value="Isoamyl_acetate_hydrolase_like"/>
    <property type="match status" value="1"/>
</dbReference>
<evidence type="ECO:0000313" key="3">
    <source>
        <dbReference type="EnsemblMetazoa" id="CapteP221031"/>
    </source>
</evidence>
<proteinExistence type="predicted"/>
<dbReference type="AlphaFoldDB" id="R7V870"/>
<gene>
    <name evidence="2" type="ORF">CAPTEDRAFT_221031</name>
</gene>
<evidence type="ECO:0000313" key="4">
    <source>
        <dbReference type="Proteomes" id="UP000014760"/>
    </source>
</evidence>
<dbReference type="InterPro" id="IPR013830">
    <property type="entry name" value="SGNH_hydro"/>
</dbReference>
<organism evidence="2">
    <name type="scientific">Capitella teleta</name>
    <name type="common">Polychaete worm</name>
    <dbReference type="NCBI Taxonomy" id="283909"/>
    <lineage>
        <taxon>Eukaryota</taxon>
        <taxon>Metazoa</taxon>
        <taxon>Spiralia</taxon>
        <taxon>Lophotrochozoa</taxon>
        <taxon>Annelida</taxon>
        <taxon>Polychaeta</taxon>
        <taxon>Sedentaria</taxon>
        <taxon>Scolecida</taxon>
        <taxon>Capitellidae</taxon>
        <taxon>Capitella</taxon>
    </lineage>
</organism>
<dbReference type="OrthoDB" id="671439at2759"/>
<keyword evidence="4" id="KW-1185">Reference proteome</keyword>
<dbReference type="InterPro" id="IPR036514">
    <property type="entry name" value="SGNH_hydro_sf"/>
</dbReference>
<dbReference type="STRING" id="283909.R7V870"/>
<reference evidence="3" key="3">
    <citation type="submission" date="2015-06" db="UniProtKB">
        <authorList>
            <consortium name="EnsemblMetazoa"/>
        </authorList>
    </citation>
    <scope>IDENTIFICATION</scope>
</reference>
<dbReference type="HOGENOM" id="CLU_051989_0_2_1"/>
<dbReference type="EMBL" id="KB294061">
    <property type="protein sequence ID" value="ELU15063.1"/>
    <property type="molecule type" value="Genomic_DNA"/>
</dbReference>
<evidence type="ECO:0000313" key="2">
    <source>
        <dbReference type="EMBL" id="ELU15063.1"/>
    </source>
</evidence>
<dbReference type="PANTHER" id="PTHR14209">
    <property type="entry name" value="ISOAMYL ACETATE-HYDROLYZING ESTERASE 1"/>
    <property type="match status" value="1"/>
</dbReference>
<sequence length="235" mass="26368">MAAKNWPKVVVFGDSISQFGFSDVGGWVSMLANRLQRRCDVINRGLSGYNSRWNRIALPKILSPQDWSDVVTFIIFLGANDSVVEQLNPAQHVPLDEYKDNLISMVASLENDFGLKKKQVVLVGPPACCEQKWGVAARERGVPMSKDNNITALYAKACEEAATLTKVTYVDLYSAMMKTQDFPKYLNDGLHLSQEGALLLDTELWKVLETKVGHLPFVLPEWRDIDPKNPRNSLK</sequence>
<dbReference type="InterPro" id="IPR045136">
    <property type="entry name" value="Iah1-like"/>
</dbReference>